<keyword evidence="2" id="KW-0695">RNA-directed DNA polymerase</keyword>
<keyword evidence="3" id="KW-1185">Reference proteome</keyword>
<gene>
    <name evidence="2" type="primary">pol</name>
    <name evidence="2" type="ORF">EVAR_18593_1</name>
</gene>
<dbReference type="AlphaFoldDB" id="A0A4C1V2R3"/>
<reference evidence="2 3" key="1">
    <citation type="journal article" date="2019" name="Commun. Biol.">
        <title>The bagworm genome reveals a unique fibroin gene that provides high tensile strength.</title>
        <authorList>
            <person name="Kono N."/>
            <person name="Nakamura H."/>
            <person name="Ohtoshi R."/>
            <person name="Tomita M."/>
            <person name="Numata K."/>
            <person name="Arakawa K."/>
        </authorList>
    </citation>
    <scope>NUCLEOTIDE SEQUENCE [LARGE SCALE GENOMIC DNA]</scope>
</reference>
<dbReference type="PANTHER" id="PTHR19446">
    <property type="entry name" value="REVERSE TRANSCRIPTASES"/>
    <property type="match status" value="1"/>
</dbReference>
<dbReference type="EMBL" id="BGZK01000269">
    <property type="protein sequence ID" value="GBP33113.1"/>
    <property type="molecule type" value="Genomic_DNA"/>
</dbReference>
<feature type="domain" description="Reverse transcriptase" evidence="1">
    <location>
        <begin position="49"/>
        <end position="157"/>
    </location>
</feature>
<dbReference type="OrthoDB" id="411871at2759"/>
<dbReference type="STRING" id="151549.A0A4C1V2R3"/>
<dbReference type="Proteomes" id="UP000299102">
    <property type="component" value="Unassembled WGS sequence"/>
</dbReference>
<protein>
    <submittedName>
        <fullName evidence="2">RNA-directed DNA polymerase from mobile element jockey</fullName>
    </submittedName>
</protein>
<evidence type="ECO:0000259" key="1">
    <source>
        <dbReference type="Pfam" id="PF00078"/>
    </source>
</evidence>
<dbReference type="GO" id="GO:0003964">
    <property type="term" value="F:RNA-directed DNA polymerase activity"/>
    <property type="evidence" value="ECO:0007669"/>
    <property type="project" value="UniProtKB-KW"/>
</dbReference>
<proteinExistence type="predicted"/>
<organism evidence="2 3">
    <name type="scientific">Eumeta variegata</name>
    <name type="common">Bagworm moth</name>
    <name type="synonym">Eumeta japonica</name>
    <dbReference type="NCBI Taxonomy" id="151549"/>
    <lineage>
        <taxon>Eukaryota</taxon>
        <taxon>Metazoa</taxon>
        <taxon>Ecdysozoa</taxon>
        <taxon>Arthropoda</taxon>
        <taxon>Hexapoda</taxon>
        <taxon>Insecta</taxon>
        <taxon>Pterygota</taxon>
        <taxon>Neoptera</taxon>
        <taxon>Endopterygota</taxon>
        <taxon>Lepidoptera</taxon>
        <taxon>Glossata</taxon>
        <taxon>Ditrysia</taxon>
        <taxon>Tineoidea</taxon>
        <taxon>Psychidae</taxon>
        <taxon>Oiketicinae</taxon>
        <taxon>Eumeta</taxon>
    </lineage>
</organism>
<dbReference type="InterPro" id="IPR000477">
    <property type="entry name" value="RT_dom"/>
</dbReference>
<evidence type="ECO:0000313" key="3">
    <source>
        <dbReference type="Proteomes" id="UP000299102"/>
    </source>
</evidence>
<name>A0A4C1V2R3_EUMVA</name>
<comment type="caution">
    <text evidence="2">The sequence shown here is derived from an EMBL/GenBank/DDBJ whole genome shotgun (WGS) entry which is preliminary data.</text>
</comment>
<keyword evidence="2" id="KW-0808">Transferase</keyword>
<sequence length="231" mass="26123">MASGIDGFTSDICQVAIFWDLRLFLAVANKCLELGYFPRAWKVDAIKVIPKPGKDVYTYPKSYRLIRLLPVLNKTVERMLIGRLQCHIMLNLQMTQYGFTPQGGTEDALYDLMTYIYNDLNLKKIILMVSLGIEGAFNNAWWAALKTQLLVNKCPVNLYSLTIYILSQIYIRDRANCVVGLVRLSTSDQEDRCAKGARRCTAQYRSKSMPGSSSGLPPFRADLLEAAPSRY</sequence>
<dbReference type="Pfam" id="PF00078">
    <property type="entry name" value="RVT_1"/>
    <property type="match status" value="1"/>
</dbReference>
<evidence type="ECO:0000313" key="2">
    <source>
        <dbReference type="EMBL" id="GBP33113.1"/>
    </source>
</evidence>
<accession>A0A4C1V2R3</accession>
<keyword evidence="2" id="KW-0548">Nucleotidyltransferase</keyword>